<organism evidence="7 8">
    <name type="scientific">Nocardioides phosphati</name>
    <dbReference type="NCBI Taxonomy" id="1867775"/>
    <lineage>
        <taxon>Bacteria</taxon>
        <taxon>Bacillati</taxon>
        <taxon>Actinomycetota</taxon>
        <taxon>Actinomycetes</taxon>
        <taxon>Propionibacteriales</taxon>
        <taxon>Nocardioidaceae</taxon>
        <taxon>Nocardioides</taxon>
    </lineage>
</organism>
<keyword evidence="4 6" id="KW-0274">FAD</keyword>
<evidence type="ECO:0000256" key="5">
    <source>
        <dbReference type="ARBA" id="ARBA00023002"/>
    </source>
</evidence>
<evidence type="ECO:0000313" key="7">
    <source>
        <dbReference type="EMBL" id="GGO88649.1"/>
    </source>
</evidence>
<proteinExistence type="inferred from homology"/>
<protein>
    <recommendedName>
        <fullName evidence="6">Methylenetetrahydrofolate reductase</fullName>
    </recommendedName>
</protein>
<dbReference type="SUPFAM" id="SSF51730">
    <property type="entry name" value="FAD-linked oxidoreductase"/>
    <property type="match status" value="1"/>
</dbReference>
<dbReference type="InterPro" id="IPR029041">
    <property type="entry name" value="FAD-linked_oxidoreductase-like"/>
</dbReference>
<dbReference type="RefSeq" id="WP_188783495.1">
    <property type="nucleotide sequence ID" value="NZ_BMNI01000003.1"/>
</dbReference>
<reference evidence="8" key="1">
    <citation type="journal article" date="2019" name="Int. J. Syst. Evol. Microbiol.">
        <title>The Global Catalogue of Microorganisms (GCM) 10K type strain sequencing project: providing services to taxonomists for standard genome sequencing and annotation.</title>
        <authorList>
            <consortium name="The Broad Institute Genomics Platform"/>
            <consortium name="The Broad Institute Genome Sequencing Center for Infectious Disease"/>
            <person name="Wu L."/>
            <person name="Ma J."/>
        </authorList>
    </citation>
    <scope>NUCLEOTIDE SEQUENCE [LARGE SCALE GENOMIC DNA]</scope>
    <source>
        <strain evidence="8">CGMCC 4.7371</strain>
    </source>
</reference>
<gene>
    <name evidence="7" type="ORF">GCM10011584_16140</name>
</gene>
<evidence type="ECO:0000256" key="4">
    <source>
        <dbReference type="ARBA" id="ARBA00022827"/>
    </source>
</evidence>
<evidence type="ECO:0000256" key="1">
    <source>
        <dbReference type="ARBA" id="ARBA00001974"/>
    </source>
</evidence>
<comment type="caution">
    <text evidence="7">The sequence shown here is derived from an EMBL/GenBank/DDBJ whole genome shotgun (WGS) entry which is preliminary data.</text>
</comment>
<dbReference type="InterPro" id="IPR003171">
    <property type="entry name" value="Mehydrof_redctse-like"/>
</dbReference>
<dbReference type="Pfam" id="PF02219">
    <property type="entry name" value="MTHFR"/>
    <property type="match status" value="1"/>
</dbReference>
<accession>A0ABQ2N9Q3</accession>
<comment type="similarity">
    <text evidence="6">Belongs to the methylenetetrahydrofolate reductase family.</text>
</comment>
<sequence length="298" mass="32396">MRSHARERVLSRLLEQVRYEVLPTPSVVDEVYGHLPAGATVTVTASPAKGMEETLDIAERLSALGFDVVPHLAARMIHGNAHLAEITERLRLAHVTKVFIPAGDADPEPGCYRSALQVLEDLAVAGNPFDQVGITGYPESHPSINDDLTVQAMWDKRHHATHIVSNLTFDPDVLARWIDRVRARGVALPILIGLPGPVERLKLLRMATKIGVGESAKFLAKNGGLFARIAAPGGYDPLRFLGRAAETLGLPASNVAGLHLFTFNQVAETEAWRVAQLERIQDSGVRRRTARAAARSDA</sequence>
<comment type="pathway">
    <text evidence="2 6">One-carbon metabolism; tetrahydrofolate interconversion.</text>
</comment>
<evidence type="ECO:0000256" key="6">
    <source>
        <dbReference type="RuleBase" id="RU003862"/>
    </source>
</evidence>
<keyword evidence="5 6" id="KW-0560">Oxidoreductase</keyword>
<evidence type="ECO:0000313" key="8">
    <source>
        <dbReference type="Proteomes" id="UP000655410"/>
    </source>
</evidence>
<keyword evidence="8" id="KW-1185">Reference proteome</keyword>
<comment type="cofactor">
    <cofactor evidence="1 6">
        <name>FAD</name>
        <dbReference type="ChEBI" id="CHEBI:57692"/>
    </cofactor>
</comment>
<dbReference type="EMBL" id="BMNI01000003">
    <property type="protein sequence ID" value="GGO88649.1"/>
    <property type="molecule type" value="Genomic_DNA"/>
</dbReference>
<dbReference type="Proteomes" id="UP000655410">
    <property type="component" value="Unassembled WGS sequence"/>
</dbReference>
<dbReference type="Gene3D" id="3.20.20.220">
    <property type="match status" value="1"/>
</dbReference>
<evidence type="ECO:0000256" key="3">
    <source>
        <dbReference type="ARBA" id="ARBA00022630"/>
    </source>
</evidence>
<keyword evidence="3 6" id="KW-0285">Flavoprotein</keyword>
<evidence type="ECO:0000256" key="2">
    <source>
        <dbReference type="ARBA" id="ARBA00004777"/>
    </source>
</evidence>
<name>A0ABQ2N9Q3_9ACTN</name>